<keyword evidence="1" id="KW-1133">Transmembrane helix</keyword>
<dbReference type="PANTHER" id="PTHR23028">
    <property type="entry name" value="ACETYLTRANSFERASE"/>
    <property type="match status" value="1"/>
</dbReference>
<feature type="transmembrane region" description="Helical" evidence="1">
    <location>
        <begin position="273"/>
        <end position="291"/>
    </location>
</feature>
<protein>
    <submittedName>
        <fullName evidence="3">Acyltransferase</fullName>
    </submittedName>
</protein>
<accession>A0ABX1R4W0</accession>
<name>A0ABX1R4W0_9ALTE</name>
<feature type="transmembrane region" description="Helical" evidence="1">
    <location>
        <begin position="148"/>
        <end position="163"/>
    </location>
</feature>
<proteinExistence type="predicted"/>
<keyword evidence="1" id="KW-0812">Transmembrane</keyword>
<gene>
    <name evidence="3" type="ORF">HCJ96_11705</name>
</gene>
<reference evidence="3 4" key="1">
    <citation type="submission" date="2020-03" db="EMBL/GenBank/DDBJ databases">
        <title>Alteromonas ponticola sp. nov., isolated from seawater.</title>
        <authorList>
            <person name="Yoon J.-H."/>
            <person name="Kim Y.-O."/>
        </authorList>
    </citation>
    <scope>NUCLEOTIDE SEQUENCE [LARGE SCALE GENOMIC DNA]</scope>
    <source>
        <strain evidence="3 4">MYP5</strain>
    </source>
</reference>
<evidence type="ECO:0000313" key="4">
    <source>
        <dbReference type="Proteomes" id="UP000709336"/>
    </source>
</evidence>
<feature type="transmembrane region" description="Helical" evidence="1">
    <location>
        <begin position="70"/>
        <end position="92"/>
    </location>
</feature>
<dbReference type="EMBL" id="JAATNW010000006">
    <property type="protein sequence ID" value="NMH60691.1"/>
    <property type="molecule type" value="Genomic_DNA"/>
</dbReference>
<feature type="transmembrane region" description="Helical" evidence="1">
    <location>
        <begin position="239"/>
        <end position="261"/>
    </location>
</feature>
<dbReference type="InterPro" id="IPR050879">
    <property type="entry name" value="Acyltransferase_3"/>
</dbReference>
<keyword evidence="3" id="KW-0012">Acyltransferase</keyword>
<feature type="domain" description="Acyltransferase 3" evidence="2">
    <location>
        <begin position="5"/>
        <end position="318"/>
    </location>
</feature>
<feature type="transmembrane region" description="Helical" evidence="1">
    <location>
        <begin position="175"/>
        <end position="199"/>
    </location>
</feature>
<feature type="transmembrane region" description="Helical" evidence="1">
    <location>
        <begin position="121"/>
        <end position="141"/>
    </location>
</feature>
<dbReference type="GO" id="GO:0016746">
    <property type="term" value="F:acyltransferase activity"/>
    <property type="evidence" value="ECO:0007669"/>
    <property type="project" value="UniProtKB-KW"/>
</dbReference>
<evidence type="ECO:0000256" key="1">
    <source>
        <dbReference type="SAM" id="Phobius"/>
    </source>
</evidence>
<evidence type="ECO:0000259" key="2">
    <source>
        <dbReference type="Pfam" id="PF01757"/>
    </source>
</evidence>
<dbReference type="InterPro" id="IPR002656">
    <property type="entry name" value="Acyl_transf_3_dom"/>
</dbReference>
<keyword evidence="4" id="KW-1185">Reference proteome</keyword>
<feature type="transmembrane region" description="Helical" evidence="1">
    <location>
        <begin position="12"/>
        <end position="33"/>
    </location>
</feature>
<keyword evidence="1" id="KW-0472">Membrane</keyword>
<comment type="caution">
    <text evidence="3">The sequence shown here is derived from an EMBL/GenBank/DDBJ whole genome shotgun (WGS) entry which is preliminary data.</text>
</comment>
<feature type="transmembrane region" description="Helical" evidence="1">
    <location>
        <begin position="303"/>
        <end position="321"/>
    </location>
</feature>
<sequence>MEIRKLNILRALAALIVFFTHFSDITHWFGGALGGGSGAYGVMLFFLLSGFLMSHLYLNTTFNTANIIRYFLARAARVLPLYLAVVIGSYWLTQNGNDLLYTIADINVLIGHLLFLHGESVLWSIPPEIHFYLFFIVLWAFAGNRKGYIYLLMVILLIVWYMADFPRIYGEIADIPYNFFSIFRAFPYFFLGVVFGLCYQSFKVPKYLKSHWFILSLCLIPLLYPQFTPINDNDKYKMWLSYEVLFVMGTLFFCVVFLVPDNNRLLANKIGDFIGKISYSLYLLHMPIIIQVEKLDVNIELKLVIALSTSIVVAYASYRFFERPLANLIRKLGKHKHITDPLEVCKNEQSKQLVAN</sequence>
<dbReference type="Proteomes" id="UP000709336">
    <property type="component" value="Unassembled WGS sequence"/>
</dbReference>
<evidence type="ECO:0000313" key="3">
    <source>
        <dbReference type="EMBL" id="NMH60691.1"/>
    </source>
</evidence>
<keyword evidence="3" id="KW-0808">Transferase</keyword>
<feature type="transmembrane region" description="Helical" evidence="1">
    <location>
        <begin position="39"/>
        <end position="58"/>
    </location>
</feature>
<dbReference type="PANTHER" id="PTHR23028:SF53">
    <property type="entry name" value="ACYL_TRANSF_3 DOMAIN-CONTAINING PROTEIN"/>
    <property type="match status" value="1"/>
</dbReference>
<organism evidence="3 4">
    <name type="scientific">Alteromonas ponticola</name>
    <dbReference type="NCBI Taxonomy" id="2720613"/>
    <lineage>
        <taxon>Bacteria</taxon>
        <taxon>Pseudomonadati</taxon>
        <taxon>Pseudomonadota</taxon>
        <taxon>Gammaproteobacteria</taxon>
        <taxon>Alteromonadales</taxon>
        <taxon>Alteromonadaceae</taxon>
        <taxon>Alteromonas/Salinimonas group</taxon>
        <taxon>Alteromonas</taxon>
    </lineage>
</organism>
<feature type="transmembrane region" description="Helical" evidence="1">
    <location>
        <begin position="211"/>
        <end position="227"/>
    </location>
</feature>
<dbReference type="RefSeq" id="WP_169211255.1">
    <property type="nucleotide sequence ID" value="NZ_JAATNW010000006.1"/>
</dbReference>
<dbReference type="Pfam" id="PF01757">
    <property type="entry name" value="Acyl_transf_3"/>
    <property type="match status" value="1"/>
</dbReference>